<reference evidence="3" key="2">
    <citation type="submission" date="2015-01" db="EMBL/GenBank/DDBJ databases">
        <title>Evolutionary Origins and Diversification of the Mycorrhizal Mutualists.</title>
        <authorList>
            <consortium name="DOE Joint Genome Institute"/>
            <consortium name="Mycorrhizal Genomics Consortium"/>
            <person name="Kohler A."/>
            <person name="Kuo A."/>
            <person name="Nagy L.G."/>
            <person name="Floudas D."/>
            <person name="Copeland A."/>
            <person name="Barry K.W."/>
            <person name="Cichocki N."/>
            <person name="Veneault-Fourrey C."/>
            <person name="LaButti K."/>
            <person name="Lindquist E.A."/>
            <person name="Lipzen A."/>
            <person name="Lundell T."/>
            <person name="Morin E."/>
            <person name="Murat C."/>
            <person name="Riley R."/>
            <person name="Ohm R."/>
            <person name="Sun H."/>
            <person name="Tunlid A."/>
            <person name="Henrissat B."/>
            <person name="Grigoriev I.V."/>
            <person name="Hibbett D.S."/>
            <person name="Martin F."/>
        </authorList>
    </citation>
    <scope>NUCLEOTIDE SEQUENCE [LARGE SCALE GENOMIC DNA]</scope>
    <source>
        <strain evidence="3">UH-Slu-Lm8-n1</strain>
    </source>
</reference>
<dbReference type="STRING" id="930992.A0A0D0A8N1"/>
<keyword evidence="1" id="KW-0732">Signal</keyword>
<evidence type="ECO:0000313" key="2">
    <source>
        <dbReference type="EMBL" id="KIK46475.1"/>
    </source>
</evidence>
<feature type="signal peptide" evidence="1">
    <location>
        <begin position="1"/>
        <end position="15"/>
    </location>
</feature>
<feature type="chain" id="PRO_5013130814" evidence="1">
    <location>
        <begin position="16"/>
        <end position="582"/>
    </location>
</feature>
<dbReference type="PANTHER" id="PTHR35204">
    <property type="entry name" value="YALI0A21131P"/>
    <property type="match status" value="1"/>
</dbReference>
<evidence type="ECO:0000313" key="3">
    <source>
        <dbReference type="Proteomes" id="UP000054485"/>
    </source>
</evidence>
<accession>A0A0D0A8N1</accession>
<dbReference type="InParanoid" id="A0A0D0A8N1"/>
<evidence type="ECO:0000256" key="1">
    <source>
        <dbReference type="SAM" id="SignalP"/>
    </source>
</evidence>
<dbReference type="HOGENOM" id="CLU_017366_2_1_1"/>
<dbReference type="Proteomes" id="UP000054485">
    <property type="component" value="Unassembled WGS sequence"/>
</dbReference>
<keyword evidence="3" id="KW-1185">Reference proteome</keyword>
<proteinExistence type="predicted"/>
<organism evidence="2 3">
    <name type="scientific">Suillus luteus UH-Slu-Lm8-n1</name>
    <dbReference type="NCBI Taxonomy" id="930992"/>
    <lineage>
        <taxon>Eukaryota</taxon>
        <taxon>Fungi</taxon>
        <taxon>Dikarya</taxon>
        <taxon>Basidiomycota</taxon>
        <taxon>Agaricomycotina</taxon>
        <taxon>Agaricomycetes</taxon>
        <taxon>Agaricomycetidae</taxon>
        <taxon>Boletales</taxon>
        <taxon>Suillineae</taxon>
        <taxon>Suillaceae</taxon>
        <taxon>Suillus</taxon>
    </lineage>
</organism>
<sequence>MFLILVGCFILPSLAAQVPLGLSPDVKPSLESGIVAAIAQPYKSASPLDSDSLDFSPWQLDEPPSADETGHFVFETVNSLLQHWPNTRYRNGHTMVPGVIPKGTLLYHGAANDTIPTVPEWTATDPEHSILFCRGSPDTGCWHLTLAATRPLKVLYFDGTSAANTLIGTLDTQDIVAWGELRPDLRFNEDQRIKDLCKWGTQYAVDGYVRMEMDFEVMLCDFTAGMEVVSWSHLASLMEPVSTVPRILLFLVLRMFEVMQAGSLHNRYPGETRIKLDLAGIVSLYDTTLVPSLVSSRDGQERCDHVIGAISAADIRAVRRTVSRTLERDRSDTSGIDWKTLFRVIVERYSERFDLMDYLLNSENNSTMDQALKVHVQLRVMLTPYIFHSTVPPSVSYDSSNSWAIPVFKACGTTHTSSIVSYISSLNPSERLLLNAVQETTREICRVITKMWVSSVLAGLDPYIPRDSTPDAVQIVRLVDSWRQELSALMKWLDWSVWVRCHPACGPEEMCYLPTWPMNSPKGRRPHRPPYRQYESSDVINASLLDSLPLTHELLMQMPGPQDDDWRKPQPKCIRRVAPYGF</sequence>
<name>A0A0D0A8N1_9AGAM</name>
<gene>
    <name evidence="2" type="ORF">CY34DRAFT_800329</name>
</gene>
<dbReference type="InterPro" id="IPR038921">
    <property type="entry name" value="YOR389W-like"/>
</dbReference>
<dbReference type="AlphaFoldDB" id="A0A0D0A8N1"/>
<dbReference type="OrthoDB" id="10261782at2759"/>
<reference evidence="2 3" key="1">
    <citation type="submission" date="2014-04" db="EMBL/GenBank/DDBJ databases">
        <authorList>
            <consortium name="DOE Joint Genome Institute"/>
            <person name="Kuo A."/>
            <person name="Ruytinx J."/>
            <person name="Rineau F."/>
            <person name="Colpaert J."/>
            <person name="Kohler A."/>
            <person name="Nagy L.G."/>
            <person name="Floudas D."/>
            <person name="Copeland A."/>
            <person name="Barry K.W."/>
            <person name="Cichocki N."/>
            <person name="Veneault-Fourrey C."/>
            <person name="LaButti K."/>
            <person name="Lindquist E.A."/>
            <person name="Lipzen A."/>
            <person name="Lundell T."/>
            <person name="Morin E."/>
            <person name="Murat C."/>
            <person name="Sun H."/>
            <person name="Tunlid A."/>
            <person name="Henrissat B."/>
            <person name="Grigoriev I.V."/>
            <person name="Hibbett D.S."/>
            <person name="Martin F."/>
            <person name="Nordberg H.P."/>
            <person name="Cantor M.N."/>
            <person name="Hua S.X."/>
        </authorList>
    </citation>
    <scope>NUCLEOTIDE SEQUENCE [LARGE SCALE GENOMIC DNA]</scope>
    <source>
        <strain evidence="2 3">UH-Slu-Lm8-n1</strain>
    </source>
</reference>
<dbReference type="EMBL" id="KN835158">
    <property type="protein sequence ID" value="KIK46475.1"/>
    <property type="molecule type" value="Genomic_DNA"/>
</dbReference>
<dbReference type="PANTHER" id="PTHR35204:SF1">
    <property type="entry name" value="ENTEROTOXIN"/>
    <property type="match status" value="1"/>
</dbReference>
<protein>
    <submittedName>
        <fullName evidence="2">Uncharacterized protein</fullName>
    </submittedName>
</protein>